<comment type="caution">
    <text evidence="2">The sequence shown here is derived from an EMBL/GenBank/DDBJ whole genome shotgun (WGS) entry which is preliminary data.</text>
</comment>
<sequence length="180" mass="19736">MRELHHVPPRSPERPVYLPRQLRDASHVYIRRDGYKPPLVPPYDGPFAVVRRTAKTVTVLRNGREDVIAIDRVKPALVESSGGSPPADQSVPRPSPVTPSGHQGPELILRPAAQLPPGPRPATAPTPGAPRASECGQSRSDVCDRDPGPQSILRTRHGRLVRPPARYRDCARRVTFQGPT</sequence>
<proteinExistence type="predicted"/>
<keyword evidence="3" id="KW-1185">Reference proteome</keyword>
<organism evidence="2 3">
    <name type="scientific">Amphibalanus amphitrite</name>
    <name type="common">Striped barnacle</name>
    <name type="synonym">Balanus amphitrite</name>
    <dbReference type="NCBI Taxonomy" id="1232801"/>
    <lineage>
        <taxon>Eukaryota</taxon>
        <taxon>Metazoa</taxon>
        <taxon>Ecdysozoa</taxon>
        <taxon>Arthropoda</taxon>
        <taxon>Crustacea</taxon>
        <taxon>Multicrustacea</taxon>
        <taxon>Cirripedia</taxon>
        <taxon>Thoracica</taxon>
        <taxon>Thoracicalcarea</taxon>
        <taxon>Balanomorpha</taxon>
        <taxon>Balanoidea</taxon>
        <taxon>Balanidae</taxon>
        <taxon>Amphibalaninae</taxon>
        <taxon>Amphibalanus</taxon>
    </lineage>
</organism>
<name>A0A6A4X0M3_AMPAM</name>
<evidence type="ECO:0000256" key="1">
    <source>
        <dbReference type="SAM" id="MobiDB-lite"/>
    </source>
</evidence>
<dbReference type="AlphaFoldDB" id="A0A6A4X0M3"/>
<gene>
    <name evidence="2" type="ORF">FJT64_019268</name>
</gene>
<dbReference type="PANTHER" id="PTHR38681">
    <property type="entry name" value="RETROVIRUS-RELATED POL POLYPROTEIN FROM TRANSPOSON 412-LIKE PROTEIN-RELATED"/>
    <property type="match status" value="1"/>
</dbReference>
<reference evidence="2 3" key="1">
    <citation type="submission" date="2019-07" db="EMBL/GenBank/DDBJ databases">
        <title>Draft genome assembly of a fouling barnacle, Amphibalanus amphitrite (Darwin, 1854): The first reference genome for Thecostraca.</title>
        <authorList>
            <person name="Kim W."/>
        </authorList>
    </citation>
    <scope>NUCLEOTIDE SEQUENCE [LARGE SCALE GENOMIC DNA]</scope>
    <source>
        <strain evidence="2">SNU_AA5</strain>
        <tissue evidence="2">Soma without cirri and trophi</tissue>
    </source>
</reference>
<protein>
    <submittedName>
        <fullName evidence="2">Uncharacterized protein</fullName>
    </submittedName>
</protein>
<accession>A0A6A4X0M3</accession>
<dbReference type="EMBL" id="VIIS01000384">
    <property type="protein sequence ID" value="KAF0309634.1"/>
    <property type="molecule type" value="Genomic_DNA"/>
</dbReference>
<dbReference type="Proteomes" id="UP000440578">
    <property type="component" value="Unassembled WGS sequence"/>
</dbReference>
<feature type="region of interest" description="Disordered" evidence="1">
    <location>
        <begin position="77"/>
        <end position="160"/>
    </location>
</feature>
<evidence type="ECO:0000313" key="2">
    <source>
        <dbReference type="EMBL" id="KAF0309634.1"/>
    </source>
</evidence>
<dbReference type="OrthoDB" id="6371339at2759"/>
<feature type="compositionally biased region" description="Pro residues" evidence="1">
    <location>
        <begin position="114"/>
        <end position="128"/>
    </location>
</feature>
<dbReference type="PANTHER" id="PTHR38681:SF1">
    <property type="entry name" value="RETROVIRUS-RELATED POL POLYPROTEIN FROM TRANSPOSON 412-LIKE PROTEIN"/>
    <property type="match status" value="1"/>
</dbReference>
<evidence type="ECO:0000313" key="3">
    <source>
        <dbReference type="Proteomes" id="UP000440578"/>
    </source>
</evidence>